<organism evidence="4 5">
    <name type="scientific">Natronococcus amylolyticus DSM 10524</name>
    <dbReference type="NCBI Taxonomy" id="1227497"/>
    <lineage>
        <taxon>Archaea</taxon>
        <taxon>Methanobacteriati</taxon>
        <taxon>Methanobacteriota</taxon>
        <taxon>Stenosarchaea group</taxon>
        <taxon>Halobacteria</taxon>
        <taxon>Halobacteriales</taxon>
        <taxon>Natrialbaceae</taxon>
        <taxon>Natronococcus</taxon>
    </lineage>
</organism>
<dbReference type="PROSITE" id="PS00101">
    <property type="entry name" value="HEXAPEP_TRANSFERASES"/>
    <property type="match status" value="1"/>
</dbReference>
<evidence type="ECO:0000313" key="5">
    <source>
        <dbReference type="Proteomes" id="UP000011688"/>
    </source>
</evidence>
<dbReference type="Proteomes" id="UP000011688">
    <property type="component" value="Unassembled WGS sequence"/>
</dbReference>
<feature type="domain" description="Maltose/galactoside acetyltransferase" evidence="3">
    <location>
        <begin position="5"/>
        <end position="60"/>
    </location>
</feature>
<dbReference type="Pfam" id="PF00132">
    <property type="entry name" value="Hexapep"/>
    <property type="match status" value="1"/>
</dbReference>
<dbReference type="STRING" id="1227497.C491_19927"/>
<dbReference type="RefSeq" id="WP_005559462.1">
    <property type="nucleotide sequence ID" value="NZ_AOIB01000038.1"/>
</dbReference>
<protein>
    <submittedName>
        <fullName evidence="4">Transferase</fullName>
    </submittedName>
</protein>
<dbReference type="FunFam" id="2.160.10.10:FF:000008">
    <property type="entry name" value="Maltose O-acetyltransferase"/>
    <property type="match status" value="1"/>
</dbReference>
<evidence type="ECO:0000313" key="4">
    <source>
        <dbReference type="EMBL" id="ELY54099.1"/>
    </source>
</evidence>
<evidence type="ECO:0000256" key="2">
    <source>
        <dbReference type="ARBA" id="ARBA00022679"/>
    </source>
</evidence>
<keyword evidence="2 4" id="KW-0808">Transferase</keyword>
<dbReference type="Pfam" id="PF12464">
    <property type="entry name" value="Mac"/>
    <property type="match status" value="1"/>
</dbReference>
<proteinExistence type="inferred from homology"/>
<dbReference type="PANTHER" id="PTHR23416:SF23">
    <property type="entry name" value="ACETYLTRANSFERASE C18B11.09C-RELATED"/>
    <property type="match status" value="1"/>
</dbReference>
<dbReference type="GO" id="GO:0005829">
    <property type="term" value="C:cytosol"/>
    <property type="evidence" value="ECO:0007669"/>
    <property type="project" value="TreeGrafter"/>
</dbReference>
<keyword evidence="5" id="KW-1185">Reference proteome</keyword>
<reference evidence="4 5" key="1">
    <citation type="journal article" date="2014" name="PLoS Genet.">
        <title>Phylogenetically driven sequencing of extremely halophilic archaea reveals strategies for static and dynamic osmo-response.</title>
        <authorList>
            <person name="Becker E.A."/>
            <person name="Seitzer P.M."/>
            <person name="Tritt A."/>
            <person name="Larsen D."/>
            <person name="Krusor M."/>
            <person name="Yao A.I."/>
            <person name="Wu D."/>
            <person name="Madern D."/>
            <person name="Eisen J.A."/>
            <person name="Darling A.E."/>
            <person name="Facciotti M.T."/>
        </authorList>
    </citation>
    <scope>NUCLEOTIDE SEQUENCE [LARGE SCALE GENOMIC DNA]</scope>
    <source>
        <strain evidence="4 5">DSM 10524</strain>
    </source>
</reference>
<evidence type="ECO:0000259" key="3">
    <source>
        <dbReference type="SMART" id="SM01266"/>
    </source>
</evidence>
<dbReference type="GO" id="GO:0008374">
    <property type="term" value="F:O-acyltransferase activity"/>
    <property type="evidence" value="ECO:0007669"/>
    <property type="project" value="TreeGrafter"/>
</dbReference>
<dbReference type="PANTHER" id="PTHR23416">
    <property type="entry name" value="SIALIC ACID SYNTHASE-RELATED"/>
    <property type="match status" value="1"/>
</dbReference>
<dbReference type="InterPro" id="IPR001451">
    <property type="entry name" value="Hexapep"/>
</dbReference>
<dbReference type="AlphaFoldDB" id="L9WX99"/>
<dbReference type="SMART" id="SM01266">
    <property type="entry name" value="Mac"/>
    <property type="match status" value="1"/>
</dbReference>
<evidence type="ECO:0000256" key="1">
    <source>
        <dbReference type="ARBA" id="ARBA00007274"/>
    </source>
</evidence>
<sequence length="189" mass="20678">MTSEKAKMLAGELYDPTAPELEAERKRARELTREYNRTVPDEEDGRRRELLEDLLGSRGENCTIEPSFRCDYGSNIHVGEDFFANFDCIFLDVCRIEIGRNCLIGPGVHIYTATHPLEADERAEGLEYGEPVTIGDDVWIGGRAVINPGVTIGDEVVVGSGAVVTENVPDGVVVQGNPATVVRELEAAD</sequence>
<dbReference type="InterPro" id="IPR051159">
    <property type="entry name" value="Hexapeptide_acetyltransf"/>
</dbReference>
<gene>
    <name evidence="4" type="ORF">C491_19927</name>
</gene>
<comment type="caution">
    <text evidence="4">The sequence shown here is derived from an EMBL/GenBank/DDBJ whole genome shotgun (WGS) entry which is preliminary data.</text>
</comment>
<comment type="similarity">
    <text evidence="1">Belongs to the transferase hexapeptide repeat family.</text>
</comment>
<dbReference type="InterPro" id="IPR018357">
    <property type="entry name" value="Hexapep_transf_CS"/>
</dbReference>
<dbReference type="PATRIC" id="fig|1227497.3.peg.4082"/>
<dbReference type="OrthoDB" id="1475at2157"/>
<dbReference type="InterPro" id="IPR011004">
    <property type="entry name" value="Trimer_LpxA-like_sf"/>
</dbReference>
<name>L9WX99_9EURY</name>
<dbReference type="GO" id="GO:0016407">
    <property type="term" value="F:acetyltransferase activity"/>
    <property type="evidence" value="ECO:0007669"/>
    <property type="project" value="InterPro"/>
</dbReference>
<dbReference type="eggNOG" id="arCOG01848">
    <property type="taxonomic scope" value="Archaea"/>
</dbReference>
<dbReference type="SUPFAM" id="SSF51161">
    <property type="entry name" value="Trimeric LpxA-like enzymes"/>
    <property type="match status" value="1"/>
</dbReference>
<dbReference type="InterPro" id="IPR024688">
    <property type="entry name" value="Mac_dom"/>
</dbReference>
<dbReference type="EMBL" id="AOIB01000038">
    <property type="protein sequence ID" value="ELY54099.1"/>
    <property type="molecule type" value="Genomic_DNA"/>
</dbReference>
<dbReference type="CDD" id="cd03357">
    <property type="entry name" value="LbH_MAT_GAT"/>
    <property type="match status" value="1"/>
</dbReference>
<dbReference type="Gene3D" id="2.160.10.10">
    <property type="entry name" value="Hexapeptide repeat proteins"/>
    <property type="match status" value="1"/>
</dbReference>
<accession>L9WX99</accession>